<name>A0A2J8UJM9_PONAB</name>
<dbReference type="EMBL" id="NDHI03003456">
    <property type="protein sequence ID" value="PNJ45463.1"/>
    <property type="molecule type" value="Genomic_DNA"/>
</dbReference>
<evidence type="ECO:0000313" key="1">
    <source>
        <dbReference type="EMBL" id="PNJ45462.1"/>
    </source>
</evidence>
<evidence type="ECO:0000313" key="2">
    <source>
        <dbReference type="EMBL" id="PNJ45463.1"/>
    </source>
</evidence>
<organism evidence="2">
    <name type="scientific">Pongo abelii</name>
    <name type="common">Sumatran orangutan</name>
    <name type="synonym">Pongo pygmaeus abelii</name>
    <dbReference type="NCBI Taxonomy" id="9601"/>
    <lineage>
        <taxon>Eukaryota</taxon>
        <taxon>Metazoa</taxon>
        <taxon>Chordata</taxon>
        <taxon>Craniata</taxon>
        <taxon>Vertebrata</taxon>
        <taxon>Euteleostomi</taxon>
        <taxon>Mammalia</taxon>
        <taxon>Eutheria</taxon>
        <taxon>Euarchontoglires</taxon>
        <taxon>Primates</taxon>
        <taxon>Haplorrhini</taxon>
        <taxon>Catarrhini</taxon>
        <taxon>Hominidae</taxon>
        <taxon>Pongo</taxon>
    </lineage>
</organism>
<accession>A0A2J8UJM9</accession>
<comment type="caution">
    <text evidence="2">The sequence shown here is derived from an EMBL/GenBank/DDBJ whole genome shotgun (WGS) entry which is preliminary data.</text>
</comment>
<protein>
    <submittedName>
        <fullName evidence="1">CRAT isoform 3</fullName>
    </submittedName>
    <submittedName>
        <fullName evidence="2">CRAT isoform 4</fullName>
    </submittedName>
</protein>
<reference evidence="2" key="1">
    <citation type="submission" date="2017-12" db="EMBL/GenBank/DDBJ databases">
        <title>High-resolution comparative analysis of great ape genomes.</title>
        <authorList>
            <person name="Pollen A."/>
            <person name="Hastie A."/>
            <person name="Hormozdiari F."/>
            <person name="Dougherty M."/>
            <person name="Liu R."/>
            <person name="Chaisson M."/>
            <person name="Hoppe E."/>
            <person name="Hill C."/>
            <person name="Pang A."/>
            <person name="Hillier L."/>
            <person name="Baker C."/>
            <person name="Armstrong J."/>
            <person name="Shendure J."/>
            <person name="Paten B."/>
            <person name="Wilson R."/>
            <person name="Chao H."/>
            <person name="Schneider V."/>
            <person name="Ventura M."/>
            <person name="Kronenberg Z."/>
            <person name="Murali S."/>
            <person name="Gordon D."/>
            <person name="Cantsilieris S."/>
            <person name="Munson K."/>
            <person name="Nelson B."/>
            <person name="Raja A."/>
            <person name="Underwood J."/>
            <person name="Diekhans M."/>
            <person name="Fiddes I."/>
            <person name="Haussler D."/>
            <person name="Eichler E."/>
        </authorList>
    </citation>
    <scope>NUCLEOTIDE SEQUENCE [LARGE SCALE GENOMIC DNA]</scope>
    <source>
        <strain evidence="2">Susie</strain>
    </source>
</reference>
<sequence>MLAFAARTVDRSQGCGVTSAARQSLSSSQVFPHQKDLRRF</sequence>
<gene>
    <name evidence="2" type="ORF">CR201_G0027550</name>
</gene>
<dbReference type="EMBL" id="NDHI03003456">
    <property type="protein sequence ID" value="PNJ45462.1"/>
    <property type="molecule type" value="Genomic_DNA"/>
</dbReference>
<dbReference type="AlphaFoldDB" id="A0A2J8UJM9"/>
<proteinExistence type="predicted"/>